<proteinExistence type="predicted"/>
<organism evidence="1 2">
    <name type="scientific">Vigna mungo</name>
    <name type="common">Black gram</name>
    <name type="synonym">Phaseolus mungo</name>
    <dbReference type="NCBI Taxonomy" id="3915"/>
    <lineage>
        <taxon>Eukaryota</taxon>
        <taxon>Viridiplantae</taxon>
        <taxon>Streptophyta</taxon>
        <taxon>Embryophyta</taxon>
        <taxon>Tracheophyta</taxon>
        <taxon>Spermatophyta</taxon>
        <taxon>Magnoliopsida</taxon>
        <taxon>eudicotyledons</taxon>
        <taxon>Gunneridae</taxon>
        <taxon>Pentapetalae</taxon>
        <taxon>rosids</taxon>
        <taxon>fabids</taxon>
        <taxon>Fabales</taxon>
        <taxon>Fabaceae</taxon>
        <taxon>Papilionoideae</taxon>
        <taxon>50 kb inversion clade</taxon>
        <taxon>NPAAA clade</taxon>
        <taxon>indigoferoid/millettioid clade</taxon>
        <taxon>Phaseoleae</taxon>
        <taxon>Vigna</taxon>
    </lineage>
</organism>
<reference evidence="1 2" key="1">
    <citation type="journal article" date="2023" name="Life. Sci Alliance">
        <title>Evolutionary insights into 3D genome organization and epigenetic landscape of Vigna mungo.</title>
        <authorList>
            <person name="Junaid A."/>
            <person name="Singh B."/>
            <person name="Bhatia S."/>
        </authorList>
    </citation>
    <scope>NUCLEOTIDE SEQUENCE [LARGE SCALE GENOMIC DNA]</scope>
    <source>
        <strain evidence="1">Urdbean</strain>
    </source>
</reference>
<dbReference type="EMBL" id="CP144700">
    <property type="protein sequence ID" value="WVZ25843.1"/>
    <property type="molecule type" value="Genomic_DNA"/>
</dbReference>
<evidence type="ECO:0000313" key="2">
    <source>
        <dbReference type="Proteomes" id="UP001374535"/>
    </source>
</evidence>
<evidence type="ECO:0000313" key="1">
    <source>
        <dbReference type="EMBL" id="WVZ25843.1"/>
    </source>
</evidence>
<name>A0AAQ3PCH9_VIGMU</name>
<dbReference type="AlphaFoldDB" id="A0AAQ3PCH9"/>
<protein>
    <submittedName>
        <fullName evidence="1">Uncharacterized protein</fullName>
    </submittedName>
</protein>
<keyword evidence="2" id="KW-1185">Reference proteome</keyword>
<accession>A0AAQ3PCH9</accession>
<sequence>MHTLGFLLSGHTKFLGSFSASDISSTMPPLFPEAKNRNRNRFLGEIAKKDEPVPLLFGNSALHWFAPRRKARTVGEAGAANATSDILICEARSIRNEIQLSN</sequence>
<dbReference type="Proteomes" id="UP001374535">
    <property type="component" value="Chromosome 1"/>
</dbReference>
<gene>
    <name evidence="1" type="ORF">V8G54_004387</name>
</gene>